<evidence type="ECO:0000256" key="1">
    <source>
        <dbReference type="SAM" id="MobiDB-lite"/>
    </source>
</evidence>
<gene>
    <name evidence="3" type="ORF">CEXT_696271</name>
</gene>
<dbReference type="AlphaFoldDB" id="A0AAV4XI33"/>
<feature type="compositionally biased region" description="Low complexity" evidence="1">
    <location>
        <begin position="113"/>
        <end position="122"/>
    </location>
</feature>
<feature type="region of interest" description="Disordered" evidence="1">
    <location>
        <begin position="100"/>
        <end position="143"/>
    </location>
</feature>
<keyword evidence="2" id="KW-0472">Membrane</keyword>
<feature type="transmembrane region" description="Helical" evidence="2">
    <location>
        <begin position="73"/>
        <end position="93"/>
    </location>
</feature>
<name>A0AAV4XI33_CAEEX</name>
<dbReference type="Proteomes" id="UP001054945">
    <property type="component" value="Unassembled WGS sequence"/>
</dbReference>
<comment type="caution">
    <text evidence="3">The sequence shown here is derived from an EMBL/GenBank/DDBJ whole genome shotgun (WGS) entry which is preliminary data.</text>
</comment>
<reference evidence="3 4" key="1">
    <citation type="submission" date="2021-06" db="EMBL/GenBank/DDBJ databases">
        <title>Caerostris extrusa draft genome.</title>
        <authorList>
            <person name="Kono N."/>
            <person name="Arakawa K."/>
        </authorList>
    </citation>
    <scope>NUCLEOTIDE SEQUENCE [LARGE SCALE GENOMIC DNA]</scope>
</reference>
<accession>A0AAV4XI33</accession>
<proteinExistence type="predicted"/>
<evidence type="ECO:0000313" key="4">
    <source>
        <dbReference type="Proteomes" id="UP001054945"/>
    </source>
</evidence>
<keyword evidence="2" id="KW-0812">Transmembrane</keyword>
<sequence>MAPWPASDHGAGLRDLPAGRVLPARLALPPAAQSHSAPEGPAEALQGAREGAAHRERQPFFDLTVLRSRTVQILLLGSALSAFGVHTPFFLLVNVPGPRGGADPQRPPPPSAVPGAGLPAGLRGPGAGGGQEQRPVPDRAPVSGPRPPLLVMAGILAAFVSPAGYSGYVLFAWVYGFFHGGTCTPSRPSYSRRCGPGTSPGPGASYRAARPCLSSSECPSQVSAC</sequence>
<feature type="transmembrane region" description="Helical" evidence="2">
    <location>
        <begin position="149"/>
        <end position="178"/>
    </location>
</feature>
<dbReference type="EMBL" id="BPLR01017716">
    <property type="protein sequence ID" value="GIY93875.1"/>
    <property type="molecule type" value="Genomic_DNA"/>
</dbReference>
<keyword evidence="4" id="KW-1185">Reference proteome</keyword>
<keyword evidence="2" id="KW-1133">Transmembrane helix</keyword>
<protein>
    <submittedName>
        <fullName evidence="3">Uncharacterized protein</fullName>
    </submittedName>
</protein>
<evidence type="ECO:0000313" key="3">
    <source>
        <dbReference type="EMBL" id="GIY93875.1"/>
    </source>
</evidence>
<evidence type="ECO:0000256" key="2">
    <source>
        <dbReference type="SAM" id="Phobius"/>
    </source>
</evidence>
<feature type="region of interest" description="Disordered" evidence="1">
    <location>
        <begin position="29"/>
        <end position="53"/>
    </location>
</feature>
<organism evidence="3 4">
    <name type="scientific">Caerostris extrusa</name>
    <name type="common">Bark spider</name>
    <name type="synonym">Caerostris bankana</name>
    <dbReference type="NCBI Taxonomy" id="172846"/>
    <lineage>
        <taxon>Eukaryota</taxon>
        <taxon>Metazoa</taxon>
        <taxon>Ecdysozoa</taxon>
        <taxon>Arthropoda</taxon>
        <taxon>Chelicerata</taxon>
        <taxon>Arachnida</taxon>
        <taxon>Araneae</taxon>
        <taxon>Araneomorphae</taxon>
        <taxon>Entelegynae</taxon>
        <taxon>Araneoidea</taxon>
        <taxon>Araneidae</taxon>
        <taxon>Caerostris</taxon>
    </lineage>
</organism>